<evidence type="ECO:0000313" key="1">
    <source>
        <dbReference type="EMBL" id="MCW7752959.1"/>
    </source>
</evidence>
<dbReference type="EMBL" id="JAPFPW010000002">
    <property type="protein sequence ID" value="MCW7752959.1"/>
    <property type="molecule type" value="Genomic_DNA"/>
</dbReference>
<evidence type="ECO:0000313" key="2">
    <source>
        <dbReference type="Proteomes" id="UP001209681"/>
    </source>
</evidence>
<protein>
    <submittedName>
        <fullName evidence="1">Type II secretion system protein GspN</fullName>
    </submittedName>
</protein>
<accession>A0ABT3N684</accession>
<organism evidence="1 2">
    <name type="scientific">Desulfobotulus pelophilus</name>
    <dbReference type="NCBI Taxonomy" id="2823377"/>
    <lineage>
        <taxon>Bacteria</taxon>
        <taxon>Pseudomonadati</taxon>
        <taxon>Thermodesulfobacteriota</taxon>
        <taxon>Desulfobacteria</taxon>
        <taxon>Desulfobacterales</taxon>
        <taxon>Desulfobacteraceae</taxon>
        <taxon>Desulfobotulus</taxon>
    </lineage>
</organism>
<sequence length="291" mass="31884">MMKPLMVATAWFLYSLVCLLFFMYLLFPADALRLFAEGEIQRQTGMEVHLDDVSLRFPMTLVAGPCTIQRKEGPEFVMEKIRFRPFLTSFLLGDMGGSFHGKMLEGTVDVSLRMPRDSWLTSEGVLLLKGLDLAALVSLVPRLLPFDIHGKGSARMVWKPDGGGLDIRGRVDLDGGNMAFLFPAFQPPALRLTSLELESRVEHGQLEVASILATGNFGNLHLKGSITGFPAGSARMSLAGGIRPDPVFLQELTAMGGMGPVISRFAGQREIPLRMAGTLERPQVSLAGMRF</sequence>
<dbReference type="Proteomes" id="UP001209681">
    <property type="component" value="Unassembled WGS sequence"/>
</dbReference>
<reference evidence="1 2" key="1">
    <citation type="submission" date="2022-11" db="EMBL/GenBank/DDBJ databases">
        <title>Desulfobotulus tamanensis H1 sp. nov. - anaerobic, alkaliphilic, sulphate reducing bacterium isolated from terrestrial mud volcano.</title>
        <authorList>
            <person name="Frolova A."/>
            <person name="Merkel A.Y."/>
            <person name="Slobodkin A.I."/>
        </authorList>
    </citation>
    <scope>NUCLEOTIDE SEQUENCE [LARGE SCALE GENOMIC DNA]</scope>
    <source>
        <strain evidence="1 2">H1</strain>
    </source>
</reference>
<comment type="caution">
    <text evidence="1">The sequence shown here is derived from an EMBL/GenBank/DDBJ whole genome shotgun (WGS) entry which is preliminary data.</text>
</comment>
<keyword evidence="2" id="KW-1185">Reference proteome</keyword>
<dbReference type="RefSeq" id="WP_265423817.1">
    <property type="nucleotide sequence ID" value="NZ_JAPFPW010000002.1"/>
</dbReference>
<dbReference type="NCBIfam" id="TIGR04411">
    <property type="entry name" value="T2SS_GspN_Lepto"/>
    <property type="match status" value="1"/>
</dbReference>
<gene>
    <name evidence="1" type="primary">gspN</name>
    <name evidence="1" type="ORF">OOT00_03055</name>
</gene>
<dbReference type="InterPro" id="IPR030925">
    <property type="entry name" value="T2SS_GspN_Lepto"/>
</dbReference>
<proteinExistence type="predicted"/>
<name>A0ABT3N684_9BACT</name>